<dbReference type="Gene3D" id="3.40.50.10480">
    <property type="entry name" value="Probable brix-domain ribosomal biogenesis protein"/>
    <property type="match status" value="1"/>
</dbReference>
<proteinExistence type="predicted"/>
<dbReference type="EMBL" id="HBFM01020992">
    <property type="protein sequence ID" value="CAD8778376.1"/>
    <property type="molecule type" value="Transcribed_RNA"/>
</dbReference>
<evidence type="ECO:0000313" key="2">
    <source>
        <dbReference type="EMBL" id="CAD8778376.1"/>
    </source>
</evidence>
<dbReference type="GO" id="GO:0005654">
    <property type="term" value="C:nucleoplasm"/>
    <property type="evidence" value="ECO:0007669"/>
    <property type="project" value="UniProtKB-ARBA"/>
</dbReference>
<dbReference type="GO" id="GO:0032040">
    <property type="term" value="C:small-subunit processome"/>
    <property type="evidence" value="ECO:0007669"/>
    <property type="project" value="TreeGrafter"/>
</dbReference>
<sequence>MLRRNIRLRKEYLYRKGLQGNEKAEYERKRIIRKALEEGKPIPTELRREEKRLRKEVELEDDNTAVVRDNVDDEYAHAGEIDPKVLITTSRDPSSRLTQFAKEMKLVVPNSQRINRGGMVLPELVETCRNSDFTDIVILHEHRGEPDGIVVCHLPFGPTAYFGLFNTVLRHDIGQKKEVGTISEAYPHLVFDRMDSSLGQRTMNVLKHLFPVPKEDSKRVVTFANRSDYISFRHFTYSMPRGTTSVELSECGPRFELKLYQIRLGTVDQEHAENEWVLRSYTRKQNAVMEATAAEKKEAAEKKLAGGAKKA</sequence>
<feature type="domain" description="Brix" evidence="1">
    <location>
        <begin position="83"/>
        <end position="268"/>
    </location>
</feature>
<dbReference type="PROSITE" id="PS50833">
    <property type="entry name" value="BRIX"/>
    <property type="match status" value="1"/>
</dbReference>
<accession>A0A7S0V6G4</accession>
<dbReference type="PANTHER" id="PTHR22734:SF2">
    <property type="entry name" value="U3 SMALL NUCLEOLAR RIBONUCLEOPROTEIN PROTEIN IMP4"/>
    <property type="match status" value="1"/>
</dbReference>
<reference evidence="2" key="1">
    <citation type="submission" date="2021-01" db="EMBL/GenBank/DDBJ databases">
        <authorList>
            <person name="Corre E."/>
            <person name="Pelletier E."/>
            <person name="Niang G."/>
            <person name="Scheremetjew M."/>
            <person name="Finn R."/>
            <person name="Kale V."/>
            <person name="Holt S."/>
            <person name="Cochrane G."/>
            <person name="Meng A."/>
            <person name="Brown T."/>
            <person name="Cohen L."/>
        </authorList>
    </citation>
    <scope>NUCLEOTIDE SEQUENCE</scope>
    <source>
        <strain evidence="2">SAG 63-3</strain>
    </source>
</reference>
<dbReference type="Pfam" id="PF04427">
    <property type="entry name" value="Brix"/>
    <property type="match status" value="1"/>
</dbReference>
<dbReference type="InterPro" id="IPR044281">
    <property type="entry name" value="IMP4/RPF1"/>
</dbReference>
<dbReference type="GO" id="GO:0042274">
    <property type="term" value="P:ribosomal small subunit biogenesis"/>
    <property type="evidence" value="ECO:0007669"/>
    <property type="project" value="UniProtKB-ARBA"/>
</dbReference>
<dbReference type="GO" id="GO:0034457">
    <property type="term" value="C:Mpp10 complex"/>
    <property type="evidence" value="ECO:0007669"/>
    <property type="project" value="UniProtKB-ARBA"/>
</dbReference>
<evidence type="ECO:0000259" key="1">
    <source>
        <dbReference type="PROSITE" id="PS50833"/>
    </source>
</evidence>
<dbReference type="InterPro" id="IPR007109">
    <property type="entry name" value="Brix"/>
</dbReference>
<dbReference type="AlphaFoldDB" id="A0A7S0V6G4"/>
<organism evidence="2">
    <name type="scientific">Polytomella parva</name>
    <dbReference type="NCBI Taxonomy" id="51329"/>
    <lineage>
        <taxon>Eukaryota</taxon>
        <taxon>Viridiplantae</taxon>
        <taxon>Chlorophyta</taxon>
        <taxon>core chlorophytes</taxon>
        <taxon>Chlorophyceae</taxon>
        <taxon>CS clade</taxon>
        <taxon>Chlamydomonadales</taxon>
        <taxon>Chlamydomonadaceae</taxon>
        <taxon>Polytomella</taxon>
    </lineage>
</organism>
<gene>
    <name evidence="2" type="ORF">PPAR00522_LOCUS13643</name>
</gene>
<protein>
    <recommendedName>
        <fullName evidence="1">Brix domain-containing protein</fullName>
    </recommendedName>
</protein>
<dbReference type="GO" id="GO:0042134">
    <property type="term" value="F:rRNA primary transcript binding"/>
    <property type="evidence" value="ECO:0007669"/>
    <property type="project" value="InterPro"/>
</dbReference>
<dbReference type="SMART" id="SM00879">
    <property type="entry name" value="Brix"/>
    <property type="match status" value="1"/>
</dbReference>
<dbReference type="FunFam" id="3.40.50.10480:FF:000001">
    <property type="entry name" value="IMP4, U3 small nucleolar ribonucleoprotein"/>
    <property type="match status" value="1"/>
</dbReference>
<dbReference type="PANTHER" id="PTHR22734">
    <property type="entry name" value="U3 SMALL NUCLEOLAR RIBONUCLEOPROTEIN PROTEIN IMP4"/>
    <property type="match status" value="1"/>
</dbReference>
<name>A0A7S0V6G4_9CHLO</name>
<dbReference type="GO" id="GO:0006364">
    <property type="term" value="P:rRNA processing"/>
    <property type="evidence" value="ECO:0007669"/>
    <property type="project" value="InterPro"/>
</dbReference>
<dbReference type="GO" id="GO:0030515">
    <property type="term" value="F:snoRNA binding"/>
    <property type="evidence" value="ECO:0007669"/>
    <property type="project" value="TreeGrafter"/>
</dbReference>
<dbReference type="SUPFAM" id="SSF52954">
    <property type="entry name" value="Class II aaRS ABD-related"/>
    <property type="match status" value="1"/>
</dbReference>